<dbReference type="PATRIC" id="fig|649758.3.peg.1935"/>
<sequence length="878" mass="100771">MDNEKIRVFISSSMNDEHGIHWLDIRRNLKILLESNPLLKVFEIENRAATRDPESVFLNEVTNSNLVILLVGSVIRSGTYAEYQRALELKVPLLVYFDKTLSTIDGNAIDPKVTMDAKHFKNELIADNRETFNETNLLDFNGNNILRDTLDEIRSRYVVDVEGKAKYSKIVGTNNSNVNFTSTLSLFEKNKDNLYDTLFQKHIDIKDNEFGLKSINWLLQGSDLPSVQEYINFVKSEKSLGEFLPIIQERWRSFLNNMDRNYELATTIESNVLQNLDDGKKKVPEWLVDDLLIDCRNLYFNSNQYDESAKIQKRIENRSNILVYPVLDRFKSEALQELDNEMQKYNLQSPDTVNFGSSLPVIVGKLQDYFFIALIFGSATHIKGTRRLLADVLSKYGLEFEDPYLVIQAIRLYFLNGQTEVGIKLFDKNKRLLFSQFNHEIDDMFSIFDSKYCINNISGRLEFIKNWGQQVNQGNFDKAVRFIYSILEDKDDTNIIGVGAALVVLSKRLKPNQVIELTYKIMKKSHISPIDLGYIPRILVSHNVNEYDTLTFSSRVKELAEMAPKELPFGDFSLVAPAIRELNNPDLLNSVREHSLAMTFNLRLLLDGGNFSEDYLVGLKSTLEKDIEESKQSGISLGGNKNIWCLESAIIGFELSQNDINKATVILVDLLKKAVTGTSLSIILGVLEVMVELLEKIYLNNLNVPEYFKNVGNIYLSESAKKATSIETFARTYRDINSLLLIINYTLLSNDSVWLNVYANSNKYTVKACILAIERDISGNKARYDYIKIWLNSNNAEITLEVIPLAIYLLFCENQVDMLERILGLHTSESIEVRAKVITTLMRYKKYVTTENFQDIIKTFSSDNDWRIRHMASEIRKN</sequence>
<reference evidence="1 2" key="1">
    <citation type="submission" date="2013-06" db="EMBL/GenBank/DDBJ databases">
        <authorList>
            <person name="Weinstock G."/>
            <person name="Sodergren E."/>
            <person name="Lobos E.A."/>
            <person name="Fulton L."/>
            <person name="Fulton R."/>
            <person name="Courtney L."/>
            <person name="Fronick C."/>
            <person name="O'Laughlin M."/>
            <person name="Godfrey J."/>
            <person name="Wilson R.M."/>
            <person name="Miner T."/>
            <person name="Farmer C."/>
            <person name="Delehaunty K."/>
            <person name="Cordes M."/>
            <person name="Minx P."/>
            <person name="Tomlinson C."/>
            <person name="Chen J."/>
            <person name="Wollam A."/>
            <person name="Pepin K.H."/>
            <person name="Bhonagiri V."/>
            <person name="Zhang X."/>
            <person name="Warren W."/>
            <person name="Mitreva M."/>
            <person name="Mardis E.R."/>
            <person name="Wilson R.K."/>
        </authorList>
    </citation>
    <scope>NUCLEOTIDE SEQUENCE [LARGE SCALE GENOMIC DNA]</scope>
    <source>
        <strain evidence="1 2">ATCC 14869</strain>
    </source>
</reference>
<dbReference type="EMBL" id="AWVK01000106">
    <property type="protein sequence ID" value="ERK41609.1"/>
    <property type="molecule type" value="Genomic_DNA"/>
</dbReference>
<gene>
    <name evidence="1" type="ORF">HMPREF0495_02173</name>
</gene>
<organism evidence="1 2">
    <name type="scientific">Levilactobacillus brevis ATCC 14869 = DSM 20054</name>
    <dbReference type="NCBI Taxonomy" id="649758"/>
    <lineage>
        <taxon>Bacteria</taxon>
        <taxon>Bacillati</taxon>
        <taxon>Bacillota</taxon>
        <taxon>Bacilli</taxon>
        <taxon>Lactobacillales</taxon>
        <taxon>Lactobacillaceae</taxon>
        <taxon>Levilactobacillus</taxon>
    </lineage>
</organism>
<dbReference type="RefSeq" id="WP_021741323.1">
    <property type="nucleotide sequence ID" value="NZ_AZCP01000003.1"/>
</dbReference>
<dbReference type="HOGENOM" id="CLU_327551_0_0_9"/>
<protein>
    <submittedName>
        <fullName evidence="1">Uncharacterized protein</fullName>
    </submittedName>
</protein>
<accession>U2PD45</accession>
<evidence type="ECO:0000313" key="2">
    <source>
        <dbReference type="Proteomes" id="UP000016644"/>
    </source>
</evidence>
<dbReference type="Proteomes" id="UP000016644">
    <property type="component" value="Unassembled WGS sequence"/>
</dbReference>
<proteinExistence type="predicted"/>
<name>U2PD45_LEVBR</name>
<comment type="caution">
    <text evidence="1">The sequence shown here is derived from an EMBL/GenBank/DDBJ whole genome shotgun (WGS) entry which is preliminary data.</text>
</comment>
<evidence type="ECO:0000313" key="1">
    <source>
        <dbReference type="EMBL" id="ERK41609.1"/>
    </source>
</evidence>
<dbReference type="GeneID" id="56991827"/>
<dbReference type="AlphaFoldDB" id="U2PD45"/>